<dbReference type="EMBL" id="JAVDYB010000001">
    <property type="protein sequence ID" value="MDR7274041.1"/>
    <property type="molecule type" value="Genomic_DNA"/>
</dbReference>
<comment type="caution">
    <text evidence="1">The sequence shown here is derived from an EMBL/GenBank/DDBJ whole genome shotgun (WGS) entry which is preliminary data.</text>
</comment>
<organism evidence="1 2">
    <name type="scientific">Catenuloplanes atrovinosus</name>
    <dbReference type="NCBI Taxonomy" id="137266"/>
    <lineage>
        <taxon>Bacteria</taxon>
        <taxon>Bacillati</taxon>
        <taxon>Actinomycetota</taxon>
        <taxon>Actinomycetes</taxon>
        <taxon>Micromonosporales</taxon>
        <taxon>Micromonosporaceae</taxon>
        <taxon>Catenuloplanes</taxon>
    </lineage>
</organism>
<gene>
    <name evidence="1" type="ORF">J2S41_000819</name>
</gene>
<evidence type="ECO:0000313" key="1">
    <source>
        <dbReference type="EMBL" id="MDR7274041.1"/>
    </source>
</evidence>
<name>A0AAE3YLH2_9ACTN</name>
<dbReference type="Proteomes" id="UP001183643">
    <property type="component" value="Unassembled WGS sequence"/>
</dbReference>
<dbReference type="RefSeq" id="WP_310363264.1">
    <property type="nucleotide sequence ID" value="NZ_JAVDYB010000001.1"/>
</dbReference>
<proteinExistence type="predicted"/>
<dbReference type="AlphaFoldDB" id="A0AAE3YLH2"/>
<accession>A0AAE3YLH2</accession>
<reference evidence="1" key="1">
    <citation type="submission" date="2023-07" db="EMBL/GenBank/DDBJ databases">
        <title>Sequencing the genomes of 1000 actinobacteria strains.</title>
        <authorList>
            <person name="Klenk H.-P."/>
        </authorList>
    </citation>
    <scope>NUCLEOTIDE SEQUENCE</scope>
    <source>
        <strain evidence="1">DSM 44707</strain>
    </source>
</reference>
<evidence type="ECO:0000313" key="2">
    <source>
        <dbReference type="Proteomes" id="UP001183643"/>
    </source>
</evidence>
<protein>
    <submittedName>
        <fullName evidence="1">Uncharacterized protein</fullName>
    </submittedName>
</protein>
<sequence length="215" mass="23470">MSGVKELGAFRHDDAGEVARLVVAYAAERGVEARVGSASGGEIADQADVYEPLDGWTVVMWPSTSGDAAVELARAVSGRLGTVASCVSAYEDDFWSHLVFEAGRERDRFTSRPDYFEEEAGTEHRWTSDPAVVAGLFGVGAADITDYLTPLTEDDLDGEDERRAHPDDEYALTDSWVFVDFWRHLGITYPDADVPPLQYGVTFSPGWEKTIGTPA</sequence>
<keyword evidence="2" id="KW-1185">Reference proteome</keyword>